<evidence type="ECO:0000256" key="1">
    <source>
        <dbReference type="SAM" id="MobiDB-lite"/>
    </source>
</evidence>
<proteinExistence type="predicted"/>
<evidence type="ECO:0000313" key="2">
    <source>
        <dbReference type="EMBL" id="TWU17520.1"/>
    </source>
</evidence>
<feature type="region of interest" description="Disordered" evidence="1">
    <location>
        <begin position="301"/>
        <end position="326"/>
    </location>
</feature>
<dbReference type="AlphaFoldDB" id="A0A5C6BYV5"/>
<dbReference type="Proteomes" id="UP000316304">
    <property type="component" value="Unassembled WGS sequence"/>
</dbReference>
<sequence>MNTKHRLAPLHLLPPTVNTPWTGVQVDSQRGTIARQHGEALPLPLPLFWYDPPWYQVTLEQADNLAVAVGELDILVTAMRSDLSAPHHEPVFHAGRTVDSSAANEESTRRRYRRIVPYRSERYGLTVTDFDHADIVDLRLMMARDVSGRFAYSPAQIQRWEAAPATAPVAGGGWVPAATFPPDVVSIDHLDSKVRQLRRLANSAAVFVSMGPYRMADELPKLLASQPDGLILRLDEIQLEGLELAAITRRARQMMNTENHSHVPLWVVPGVITPDDAVKLVTLGASAVAVDGWCNELIDLTRQSQPSKPTSHPATPSDKPHEYDPRWGDFAREHLGELTERFRGLYESLCSVSESDRLGSFNATWAKTLGVHGLR</sequence>
<dbReference type="EMBL" id="SJPT01000011">
    <property type="protein sequence ID" value="TWU17520.1"/>
    <property type="molecule type" value="Genomic_DNA"/>
</dbReference>
<dbReference type="OrthoDB" id="237408at2"/>
<comment type="caution">
    <text evidence="2">The sequence shown here is derived from an EMBL/GenBank/DDBJ whole genome shotgun (WGS) entry which is preliminary data.</text>
</comment>
<reference evidence="2 3" key="1">
    <citation type="submission" date="2019-02" db="EMBL/GenBank/DDBJ databases">
        <title>Deep-cultivation of Planctomycetes and their phenomic and genomic characterization uncovers novel biology.</title>
        <authorList>
            <person name="Wiegand S."/>
            <person name="Jogler M."/>
            <person name="Boedeker C."/>
            <person name="Pinto D."/>
            <person name="Vollmers J."/>
            <person name="Rivas-Marin E."/>
            <person name="Kohn T."/>
            <person name="Peeters S.H."/>
            <person name="Heuer A."/>
            <person name="Rast P."/>
            <person name="Oberbeckmann S."/>
            <person name="Bunk B."/>
            <person name="Jeske O."/>
            <person name="Meyerdierks A."/>
            <person name="Storesund J.E."/>
            <person name="Kallscheuer N."/>
            <person name="Luecker S."/>
            <person name="Lage O.M."/>
            <person name="Pohl T."/>
            <person name="Merkel B.J."/>
            <person name="Hornburger P."/>
            <person name="Mueller R.-W."/>
            <person name="Bruemmer F."/>
            <person name="Labrenz M."/>
            <person name="Spormann A.M."/>
            <person name="Op Den Camp H."/>
            <person name="Overmann J."/>
            <person name="Amann R."/>
            <person name="Jetten M.S.M."/>
            <person name="Mascher T."/>
            <person name="Medema M.H."/>
            <person name="Devos D.P."/>
            <person name="Kaster A.-K."/>
            <person name="Ovreas L."/>
            <person name="Rohde M."/>
            <person name="Galperin M.Y."/>
            <person name="Jogler C."/>
        </authorList>
    </citation>
    <scope>NUCLEOTIDE SEQUENCE [LARGE SCALE GENOMIC DNA]</scope>
    <source>
        <strain evidence="2 3">Pla52o</strain>
    </source>
</reference>
<name>A0A5C6BYV5_9BACT</name>
<feature type="compositionally biased region" description="Polar residues" evidence="1">
    <location>
        <begin position="301"/>
        <end position="314"/>
    </location>
</feature>
<keyword evidence="3" id="KW-1185">Reference proteome</keyword>
<dbReference type="SUPFAM" id="SSF51395">
    <property type="entry name" value="FMN-linked oxidoreductases"/>
    <property type="match status" value="1"/>
</dbReference>
<accession>A0A5C6BYV5</accession>
<gene>
    <name evidence="2" type="ORF">Pla52o_50760</name>
</gene>
<organism evidence="2 3">
    <name type="scientific">Novipirellula galeiformis</name>
    <dbReference type="NCBI Taxonomy" id="2528004"/>
    <lineage>
        <taxon>Bacteria</taxon>
        <taxon>Pseudomonadati</taxon>
        <taxon>Planctomycetota</taxon>
        <taxon>Planctomycetia</taxon>
        <taxon>Pirellulales</taxon>
        <taxon>Pirellulaceae</taxon>
        <taxon>Novipirellula</taxon>
    </lineage>
</organism>
<protein>
    <submittedName>
        <fullName evidence="2">Uncharacterized protein</fullName>
    </submittedName>
</protein>
<evidence type="ECO:0000313" key="3">
    <source>
        <dbReference type="Proteomes" id="UP000316304"/>
    </source>
</evidence>
<dbReference type="RefSeq" id="WP_146597023.1">
    <property type="nucleotide sequence ID" value="NZ_SJPT01000011.1"/>
</dbReference>